<accession>A0ABR9UDR9</accession>
<dbReference type="RefSeq" id="WP_193869792.1">
    <property type="nucleotide sequence ID" value="NZ_JADEWU010000029.1"/>
</dbReference>
<dbReference type="InterPro" id="IPR001789">
    <property type="entry name" value="Sig_transdc_resp-reg_receiver"/>
</dbReference>
<protein>
    <recommendedName>
        <fullName evidence="2">Response regulatory domain-containing protein</fullName>
    </recommendedName>
</protein>
<dbReference type="Proteomes" id="UP000640725">
    <property type="component" value="Unassembled WGS sequence"/>
</dbReference>
<evidence type="ECO:0000259" key="2">
    <source>
        <dbReference type="PROSITE" id="PS50110"/>
    </source>
</evidence>
<dbReference type="Gene3D" id="3.40.50.2300">
    <property type="match status" value="1"/>
</dbReference>
<keyword evidence="1" id="KW-0597">Phosphoprotein</keyword>
<gene>
    <name evidence="3" type="ORF">IQ236_13785</name>
</gene>
<dbReference type="SUPFAM" id="SSF52172">
    <property type="entry name" value="CheY-like"/>
    <property type="match status" value="1"/>
</dbReference>
<organism evidence="3 4">
    <name type="scientific">Planktothrix mougeotii LEGE 06226</name>
    <dbReference type="NCBI Taxonomy" id="1828728"/>
    <lineage>
        <taxon>Bacteria</taxon>
        <taxon>Bacillati</taxon>
        <taxon>Cyanobacteriota</taxon>
        <taxon>Cyanophyceae</taxon>
        <taxon>Oscillatoriophycideae</taxon>
        <taxon>Oscillatoriales</taxon>
        <taxon>Microcoleaceae</taxon>
        <taxon>Planktothrix</taxon>
    </lineage>
</organism>
<dbReference type="InterPro" id="IPR011006">
    <property type="entry name" value="CheY-like_superfamily"/>
</dbReference>
<feature type="modified residue" description="4-aspartylphosphate" evidence="1">
    <location>
        <position position="58"/>
    </location>
</feature>
<dbReference type="PROSITE" id="PS50110">
    <property type="entry name" value="RESPONSE_REGULATORY"/>
    <property type="match status" value="1"/>
</dbReference>
<comment type="caution">
    <text evidence="3">The sequence shown here is derived from an EMBL/GenBank/DDBJ whole genome shotgun (WGS) entry which is preliminary data.</text>
</comment>
<name>A0ABR9UDR9_9CYAN</name>
<sequence>MPEQPLKILIIDDHCLLLNGTIGLVSDRFPDAQIFWAQTVQNALTQVREHLPNLVIADLSIPKTLGTEACIENGLGLPSNWSEYLH</sequence>
<reference evidence="3 4" key="1">
    <citation type="submission" date="2020-10" db="EMBL/GenBank/DDBJ databases">
        <authorList>
            <person name="Castelo-Branco R."/>
            <person name="Eusebio N."/>
            <person name="Adriana R."/>
            <person name="Vieira A."/>
            <person name="Brugerolle De Fraissinette N."/>
            <person name="Rezende De Castro R."/>
            <person name="Schneider M.P."/>
            <person name="Vasconcelos V."/>
            <person name="Leao P.N."/>
        </authorList>
    </citation>
    <scope>NUCLEOTIDE SEQUENCE [LARGE SCALE GENOMIC DNA]</scope>
    <source>
        <strain evidence="3 4">LEGE 06226</strain>
    </source>
</reference>
<evidence type="ECO:0000313" key="4">
    <source>
        <dbReference type="Proteomes" id="UP000640725"/>
    </source>
</evidence>
<dbReference type="EMBL" id="JADEWU010000029">
    <property type="protein sequence ID" value="MBE9144281.1"/>
    <property type="molecule type" value="Genomic_DNA"/>
</dbReference>
<keyword evidence="4" id="KW-1185">Reference proteome</keyword>
<evidence type="ECO:0000256" key="1">
    <source>
        <dbReference type="PROSITE-ProRule" id="PRU00169"/>
    </source>
</evidence>
<feature type="domain" description="Response regulatory" evidence="2">
    <location>
        <begin position="7"/>
        <end position="86"/>
    </location>
</feature>
<proteinExistence type="predicted"/>
<evidence type="ECO:0000313" key="3">
    <source>
        <dbReference type="EMBL" id="MBE9144281.1"/>
    </source>
</evidence>